<dbReference type="Proteomes" id="UP000010475">
    <property type="component" value="Chromosome"/>
</dbReference>
<dbReference type="eggNOG" id="ENOG5031ASE">
    <property type="taxonomic scope" value="Bacteria"/>
</dbReference>
<dbReference type="STRING" id="56107.Cylst_2008"/>
<evidence type="ECO:0000313" key="1">
    <source>
        <dbReference type="EMBL" id="AFZ24252.1"/>
    </source>
</evidence>
<dbReference type="RefSeq" id="WP_015207507.1">
    <property type="nucleotide sequence ID" value="NC_019757.1"/>
</dbReference>
<sequence length="440" mass="50616">MSEDALIEEIDELEADENSVATETLKEQLLQRCKDAQIETKVREDLLDGEKVLSIGIPNGREKRWVNCYRKEKIELLLNSEFEKYVFIGDYHAICSYSDGIIESMIRGIGLLNPSLSNRLLNIQYSPLLGTDLSEDENGNVELVPDDDNLSVRIIIGSPSREMMVISRGYFERYNSMSLKVTGLNVKQHDQALLLLNKISNSLFFQIDIQEGIPLTLLKFRRMNRVRRKRSKEESTFIQFPKTEFDEAPISLYWYARGAIGMPLLQFLAYYQVIEYYFPIYSQEEVRKKIRAILKDPTFRADKDTDIGRILSSTSGQSRGYGNEITQLRATLNACINPTELKEFITDTEDRKNFFSSKQKGLTERKIPLSDKDADIRNHVADLIYDIRCKIVHTKGEGHEGEVDFLLPFSKEVELLFHDIELIQYISRSVLIAASVPLQI</sequence>
<organism evidence="1 2">
    <name type="scientific">Cylindrospermum stagnale PCC 7417</name>
    <dbReference type="NCBI Taxonomy" id="56107"/>
    <lineage>
        <taxon>Bacteria</taxon>
        <taxon>Bacillati</taxon>
        <taxon>Cyanobacteriota</taxon>
        <taxon>Cyanophyceae</taxon>
        <taxon>Nostocales</taxon>
        <taxon>Nostocaceae</taxon>
        <taxon>Cylindrospermum</taxon>
    </lineage>
</organism>
<dbReference type="KEGG" id="csg:Cylst_2008"/>
<accession>K9WXK6</accession>
<keyword evidence="2" id="KW-1185">Reference proteome</keyword>
<dbReference type="HOGENOM" id="CLU_631236_0_0_3"/>
<dbReference type="PATRIC" id="fig|56107.3.peg.2227"/>
<protein>
    <submittedName>
        <fullName evidence="1">Uncharacterized protein</fullName>
    </submittedName>
</protein>
<dbReference type="EMBL" id="CP003642">
    <property type="protein sequence ID" value="AFZ24252.1"/>
    <property type="molecule type" value="Genomic_DNA"/>
</dbReference>
<dbReference type="AlphaFoldDB" id="K9WXK6"/>
<dbReference type="OrthoDB" id="2988509at2"/>
<reference evidence="1 2" key="1">
    <citation type="submission" date="2012-06" db="EMBL/GenBank/DDBJ databases">
        <title>Finished chromosome of genome of Cylindrospermum stagnale PCC 7417.</title>
        <authorList>
            <consortium name="US DOE Joint Genome Institute"/>
            <person name="Gugger M."/>
            <person name="Coursin T."/>
            <person name="Rippka R."/>
            <person name="Tandeau De Marsac N."/>
            <person name="Huntemann M."/>
            <person name="Wei C.-L."/>
            <person name="Han J."/>
            <person name="Detter J.C."/>
            <person name="Han C."/>
            <person name="Tapia R."/>
            <person name="Chen A."/>
            <person name="Kyrpides N."/>
            <person name="Mavromatis K."/>
            <person name="Markowitz V."/>
            <person name="Szeto E."/>
            <person name="Ivanova N."/>
            <person name="Pagani I."/>
            <person name="Pati A."/>
            <person name="Goodwin L."/>
            <person name="Nordberg H.P."/>
            <person name="Cantor M.N."/>
            <person name="Hua S.X."/>
            <person name="Woyke T."/>
            <person name="Kerfeld C.A."/>
        </authorList>
    </citation>
    <scope>NUCLEOTIDE SEQUENCE [LARGE SCALE GENOMIC DNA]</scope>
    <source>
        <strain evidence="1 2">PCC 7417</strain>
    </source>
</reference>
<name>K9WXK6_9NOST</name>
<gene>
    <name evidence="1" type="ORF">Cylst_2008</name>
</gene>
<evidence type="ECO:0000313" key="2">
    <source>
        <dbReference type="Proteomes" id="UP000010475"/>
    </source>
</evidence>
<proteinExistence type="predicted"/>